<dbReference type="Proteomes" id="UP000799757">
    <property type="component" value="Unassembled WGS sequence"/>
</dbReference>
<feature type="compositionally biased region" description="Polar residues" evidence="6">
    <location>
        <begin position="745"/>
        <end position="760"/>
    </location>
</feature>
<evidence type="ECO:0000313" key="8">
    <source>
        <dbReference type="EMBL" id="KAF2791063.1"/>
    </source>
</evidence>
<dbReference type="PROSITE" id="PS50600">
    <property type="entry name" value="ULP_PROTEASE"/>
    <property type="match status" value="1"/>
</dbReference>
<dbReference type="PANTHER" id="PTHR46896">
    <property type="entry name" value="SENTRIN-SPECIFIC PROTEASE"/>
    <property type="match status" value="1"/>
</dbReference>
<reference evidence="8" key="1">
    <citation type="journal article" date="2020" name="Stud. Mycol.">
        <title>101 Dothideomycetes genomes: a test case for predicting lifestyles and emergence of pathogens.</title>
        <authorList>
            <person name="Haridas S."/>
            <person name="Albert R."/>
            <person name="Binder M."/>
            <person name="Bloem J."/>
            <person name="Labutti K."/>
            <person name="Salamov A."/>
            <person name="Andreopoulos B."/>
            <person name="Baker S."/>
            <person name="Barry K."/>
            <person name="Bills G."/>
            <person name="Bluhm B."/>
            <person name="Cannon C."/>
            <person name="Castanera R."/>
            <person name="Culley D."/>
            <person name="Daum C."/>
            <person name="Ezra D."/>
            <person name="Gonzalez J."/>
            <person name="Henrissat B."/>
            <person name="Kuo A."/>
            <person name="Liang C."/>
            <person name="Lipzen A."/>
            <person name="Lutzoni F."/>
            <person name="Magnuson J."/>
            <person name="Mondo S."/>
            <person name="Nolan M."/>
            <person name="Ohm R."/>
            <person name="Pangilinan J."/>
            <person name="Park H.-J."/>
            <person name="Ramirez L."/>
            <person name="Alfaro M."/>
            <person name="Sun H."/>
            <person name="Tritt A."/>
            <person name="Yoshinaga Y."/>
            <person name="Zwiers L.-H."/>
            <person name="Turgeon B."/>
            <person name="Goodwin S."/>
            <person name="Spatafora J."/>
            <person name="Crous P."/>
            <person name="Grigoriev I."/>
        </authorList>
    </citation>
    <scope>NUCLEOTIDE SEQUENCE</scope>
    <source>
        <strain evidence="8">CBS 109.77</strain>
    </source>
</reference>
<feature type="domain" description="Ubiquitin-like protease family profile" evidence="7">
    <location>
        <begin position="635"/>
        <end position="952"/>
    </location>
</feature>
<dbReference type="PANTHER" id="PTHR46896:SF3">
    <property type="entry name" value="FI06413P-RELATED"/>
    <property type="match status" value="1"/>
</dbReference>
<feature type="region of interest" description="Disordered" evidence="6">
    <location>
        <begin position="308"/>
        <end position="334"/>
    </location>
</feature>
<feature type="compositionally biased region" description="Low complexity" evidence="6">
    <location>
        <begin position="71"/>
        <end position="80"/>
    </location>
</feature>
<feature type="compositionally biased region" description="Polar residues" evidence="6">
    <location>
        <begin position="237"/>
        <end position="268"/>
    </location>
</feature>
<feature type="compositionally biased region" description="Polar residues" evidence="6">
    <location>
        <begin position="1031"/>
        <end position="1053"/>
    </location>
</feature>
<protein>
    <submittedName>
        <fullName evidence="8">Cysteine proteinase</fullName>
    </submittedName>
</protein>
<dbReference type="GO" id="GO:0070139">
    <property type="term" value="F:SUMO-specific endopeptidase activity"/>
    <property type="evidence" value="ECO:0007669"/>
    <property type="project" value="TreeGrafter"/>
</dbReference>
<accession>A0A6A6X4K5</accession>
<dbReference type="EMBL" id="MU002040">
    <property type="protein sequence ID" value="KAF2791063.1"/>
    <property type="molecule type" value="Genomic_DNA"/>
</dbReference>
<feature type="compositionally biased region" description="Acidic residues" evidence="6">
    <location>
        <begin position="203"/>
        <end position="212"/>
    </location>
</feature>
<dbReference type="InterPro" id="IPR038765">
    <property type="entry name" value="Papain-like_cys_pep_sf"/>
</dbReference>
<evidence type="ECO:0000256" key="1">
    <source>
        <dbReference type="ARBA" id="ARBA00005234"/>
    </source>
</evidence>
<feature type="compositionally biased region" description="Low complexity" evidence="6">
    <location>
        <begin position="221"/>
        <end position="236"/>
    </location>
</feature>
<comment type="similarity">
    <text evidence="1">Belongs to the peptidase C48 family.</text>
</comment>
<proteinExistence type="inferred from homology"/>
<evidence type="ECO:0000256" key="3">
    <source>
        <dbReference type="ARBA" id="ARBA00022670"/>
    </source>
</evidence>
<evidence type="ECO:0000313" key="9">
    <source>
        <dbReference type="Proteomes" id="UP000799757"/>
    </source>
</evidence>
<keyword evidence="3" id="KW-0645">Protease</keyword>
<feature type="region of interest" description="Disordered" evidence="6">
    <location>
        <begin position="1200"/>
        <end position="1224"/>
    </location>
</feature>
<dbReference type="InterPro" id="IPR003653">
    <property type="entry name" value="Peptidase_C48_C"/>
</dbReference>
<feature type="compositionally biased region" description="Basic and acidic residues" evidence="6">
    <location>
        <begin position="1292"/>
        <end position="1302"/>
    </location>
</feature>
<gene>
    <name evidence="8" type="ORF">K505DRAFT_364184</name>
</gene>
<dbReference type="Pfam" id="PF02902">
    <property type="entry name" value="Peptidase_C48"/>
    <property type="match status" value="1"/>
</dbReference>
<dbReference type="InterPro" id="IPR051947">
    <property type="entry name" value="Sentrin-specific_protease"/>
</dbReference>
<feature type="region of interest" description="Disordered" evidence="6">
    <location>
        <begin position="1280"/>
        <end position="1302"/>
    </location>
</feature>
<feature type="region of interest" description="Disordered" evidence="6">
    <location>
        <begin position="742"/>
        <end position="769"/>
    </location>
</feature>
<organism evidence="8 9">
    <name type="scientific">Melanomma pulvis-pyrius CBS 109.77</name>
    <dbReference type="NCBI Taxonomy" id="1314802"/>
    <lineage>
        <taxon>Eukaryota</taxon>
        <taxon>Fungi</taxon>
        <taxon>Dikarya</taxon>
        <taxon>Ascomycota</taxon>
        <taxon>Pezizomycotina</taxon>
        <taxon>Dothideomycetes</taxon>
        <taxon>Pleosporomycetidae</taxon>
        <taxon>Pleosporales</taxon>
        <taxon>Melanommataceae</taxon>
        <taxon>Melanomma</taxon>
    </lineage>
</organism>
<dbReference type="OrthoDB" id="442460at2759"/>
<dbReference type="Gene3D" id="3.40.395.10">
    <property type="entry name" value="Adenoviral Proteinase, Chain A"/>
    <property type="match status" value="1"/>
</dbReference>
<keyword evidence="4" id="KW-0833">Ubl conjugation pathway</keyword>
<name>A0A6A6X4K5_9PLEO</name>
<evidence type="ECO:0000259" key="7">
    <source>
        <dbReference type="PROSITE" id="PS50600"/>
    </source>
</evidence>
<evidence type="ECO:0000256" key="4">
    <source>
        <dbReference type="ARBA" id="ARBA00022786"/>
    </source>
</evidence>
<feature type="region of interest" description="Disordered" evidence="6">
    <location>
        <begin position="1002"/>
        <end position="1149"/>
    </location>
</feature>
<evidence type="ECO:0000256" key="2">
    <source>
        <dbReference type="ARBA" id="ARBA00022553"/>
    </source>
</evidence>
<keyword evidence="2" id="KW-0597">Phosphoprotein</keyword>
<dbReference type="GO" id="GO:0006508">
    <property type="term" value="P:proteolysis"/>
    <property type="evidence" value="ECO:0007669"/>
    <property type="project" value="UniProtKB-KW"/>
</dbReference>
<dbReference type="GO" id="GO:0005634">
    <property type="term" value="C:nucleus"/>
    <property type="evidence" value="ECO:0007669"/>
    <property type="project" value="TreeGrafter"/>
</dbReference>
<dbReference type="SUPFAM" id="SSF54001">
    <property type="entry name" value="Cysteine proteinases"/>
    <property type="match status" value="1"/>
</dbReference>
<sequence>MHALFTVLTAFTSQPHSRETAEGNTHADQTDDAAAPGTNSLSRSRSPAAAYPSSRPSTTAVLSPDPRRPARPGSSSGSHRQSPYTRPRYSADEKRLCGDYSTPSDAIPVPSPEHAFDTYPMKLKPGANRSFIPSNTIDPVNRWSRQQKRTYGSPRRTPLGKGQSHFLDKHLAKSPDLTTANTIPDLSPSPPRKRRKTIQQEVVDLDDDDDISDVQSPPPRNSHSSPSHPMSVTSKSQPSCDSGPTVWGSSTRQQLPISSFKNTDLITNSHRKKSRDGSNTSSKFVHGLLGNQSSPIQLSEDELAKDLNTSYHFPPKSPGPARINPSTYNKSGRDVEDRAANKNDFDNFRHKFKRTNQEANEIVDKLLGKGGETATYKRVRQANNATGRKKAAWPLIHARSNHFSSDGDLALKINSPNSFQLIYADTGAPAAVEPIILNKINDADTDKVAHIRLKGSRLEDGNQLTYDIQFEETDHLQLFCDNYLISAISGKIRPKSEDYMERLFRKPLDLNGKVGSSSVAPDNEVALLTKRVHDRQQTAEQLPSRSGLIQKLTSENPNDAKQESRPGNKIVSMFRSDGPLPLTRPTRPTRSTRITYDAADEEKPAVKEKVPYSQEFGLGKPWDKPLQYGSGRRRALVNFSDLERLDDDIFLNDSLIDFYLIYLFEQAKIPANKVYFFNTHFYTTLTRPVSGEKSAINYAGVARWTAREDIFNYDYIVIPINESAHWYLAIICNVNNIDRKDNIDKSSTSSPPALEHTSNPIPQPSHKRVGDMLALPAPFNSLDEAFVTEDDEDIVVYDKEESKLNLVDAEAVEFDDDAKEPTVEGVSVRESPAEETTRMRELSLAELVPKGVLGETISAPLSAKKKSKQKSGPALRKYDLEAPLIVVLDSLENTHPRAVRVLRDYLLEEGRAKRNIEATIPQRTFYVKANHIPMQENFSDCGVYLLGYAQKFFANPRGFSNRLLSREMDSETDWPDMRASDMRTEMRTIIFSLWSAQHAERKQAKALNKGNRPKLPPVETNLTTAKPGLQSPFQEQPSTKSEARSNSTRQSSPVKVKLSPIKTTRKPSPKVVIYSPTLRSPKRRLSPSVQNHERDNSGATAPFPAAQAPVYEQRHVPKRQKQSRTRAVTSRHTSPEQFNVPSSGLPGRPFEVSKVPQLIRVASSPPQRGSSLAPIAIEDSQDMSSVLPPKKQRQSSIEMVANGSSPIMPRNYHRSTPRSEEDCKPSAADMLFSNSTSHLEGPDPRYYGIYRHPKMEQLVDDDEEQEEKWKEEWKEEWNGFVDDEELTIPESPAHERQSPLKG</sequence>
<feature type="region of interest" description="Disordered" evidence="6">
    <location>
        <begin position="8"/>
        <end position="295"/>
    </location>
</feature>
<dbReference type="GO" id="GO:0005737">
    <property type="term" value="C:cytoplasm"/>
    <property type="evidence" value="ECO:0007669"/>
    <property type="project" value="TreeGrafter"/>
</dbReference>
<feature type="region of interest" description="Disordered" evidence="6">
    <location>
        <begin position="534"/>
        <end position="589"/>
    </location>
</feature>
<evidence type="ECO:0000256" key="5">
    <source>
        <dbReference type="ARBA" id="ARBA00022801"/>
    </source>
</evidence>
<keyword evidence="9" id="KW-1185">Reference proteome</keyword>
<feature type="compositionally biased region" description="Low complexity" evidence="6">
    <location>
        <begin position="579"/>
        <end position="589"/>
    </location>
</feature>
<feature type="compositionally biased region" description="Polar residues" evidence="6">
    <location>
        <begin position="1125"/>
        <end position="1142"/>
    </location>
</feature>
<keyword evidence="5" id="KW-0378">Hydrolase</keyword>
<feature type="compositionally biased region" description="Low complexity" evidence="6">
    <location>
        <begin position="40"/>
        <end position="57"/>
    </location>
</feature>
<dbReference type="GO" id="GO:0016926">
    <property type="term" value="P:protein desumoylation"/>
    <property type="evidence" value="ECO:0007669"/>
    <property type="project" value="TreeGrafter"/>
</dbReference>
<evidence type="ECO:0000256" key="6">
    <source>
        <dbReference type="SAM" id="MobiDB-lite"/>
    </source>
</evidence>